<evidence type="ECO:0000313" key="2">
    <source>
        <dbReference type="Proteomes" id="UP000199440"/>
    </source>
</evidence>
<sequence length="54" mass="6614">MKKWIKHEYHINDLIMDTLLRNLEYKKSNQIQVHRVYTELGLEARKKCDELVEV</sequence>
<dbReference type="EMBL" id="FNGV01000016">
    <property type="protein sequence ID" value="SDM86444.1"/>
    <property type="molecule type" value="Genomic_DNA"/>
</dbReference>
<dbReference type="RefSeq" id="WP_176801476.1">
    <property type="nucleotide sequence ID" value="NZ_FNGV01000016.1"/>
</dbReference>
<name>A0A1G9WPD7_9FLAO</name>
<gene>
    <name evidence="1" type="ORF">SAMN04488514_1168</name>
</gene>
<dbReference type="Proteomes" id="UP000199440">
    <property type="component" value="Unassembled WGS sequence"/>
</dbReference>
<organism evidence="1 2">
    <name type="scientific">Kriegella aquimaris</name>
    <dbReference type="NCBI Taxonomy" id="192904"/>
    <lineage>
        <taxon>Bacteria</taxon>
        <taxon>Pseudomonadati</taxon>
        <taxon>Bacteroidota</taxon>
        <taxon>Flavobacteriia</taxon>
        <taxon>Flavobacteriales</taxon>
        <taxon>Flavobacteriaceae</taxon>
        <taxon>Kriegella</taxon>
    </lineage>
</organism>
<dbReference type="AlphaFoldDB" id="A0A1G9WPD7"/>
<accession>A0A1G9WPD7</accession>
<reference evidence="2" key="1">
    <citation type="submission" date="2016-10" db="EMBL/GenBank/DDBJ databases">
        <authorList>
            <person name="Varghese N."/>
            <person name="Submissions S."/>
        </authorList>
    </citation>
    <scope>NUCLEOTIDE SEQUENCE [LARGE SCALE GENOMIC DNA]</scope>
    <source>
        <strain evidence="2">DSM 19886</strain>
    </source>
</reference>
<protein>
    <submittedName>
        <fullName evidence="1">Uncharacterized protein</fullName>
    </submittedName>
</protein>
<keyword evidence="2" id="KW-1185">Reference proteome</keyword>
<proteinExistence type="predicted"/>
<evidence type="ECO:0000313" key="1">
    <source>
        <dbReference type="EMBL" id="SDM86444.1"/>
    </source>
</evidence>